<name>A0AAV2QJD8_MEGNR</name>
<accession>A0AAV2QJD8</accession>
<sequence>MNSLGSLGYCVVAVGLSTYVIATEVQQFIKYLKVPWPHHTKPLLELNIHIGLVCAAAVLLIFFFFASIFKIGNYANDGYKLGVQDATCSKDPPPLPGPAGGLVRGAWL</sequence>
<dbReference type="InterPro" id="IPR053291">
    <property type="entry name" value="Ommatidial_diff-associated"/>
</dbReference>
<keyword evidence="3" id="KW-1185">Reference proteome</keyword>
<evidence type="ECO:0000313" key="2">
    <source>
        <dbReference type="EMBL" id="CAL4089194.1"/>
    </source>
</evidence>
<dbReference type="PANTHER" id="PTHR21579">
    <property type="entry name" value="PROTEIN TINCAR"/>
    <property type="match status" value="1"/>
</dbReference>
<dbReference type="AlphaFoldDB" id="A0AAV2QJD8"/>
<keyword evidence="1" id="KW-0812">Transmembrane</keyword>
<organism evidence="2 3">
    <name type="scientific">Meganyctiphanes norvegica</name>
    <name type="common">Northern krill</name>
    <name type="synonym">Thysanopoda norvegica</name>
    <dbReference type="NCBI Taxonomy" id="48144"/>
    <lineage>
        <taxon>Eukaryota</taxon>
        <taxon>Metazoa</taxon>
        <taxon>Ecdysozoa</taxon>
        <taxon>Arthropoda</taxon>
        <taxon>Crustacea</taxon>
        <taxon>Multicrustacea</taxon>
        <taxon>Malacostraca</taxon>
        <taxon>Eumalacostraca</taxon>
        <taxon>Eucarida</taxon>
        <taxon>Euphausiacea</taxon>
        <taxon>Euphausiidae</taxon>
        <taxon>Meganyctiphanes</taxon>
    </lineage>
</organism>
<reference evidence="2 3" key="1">
    <citation type="submission" date="2024-05" db="EMBL/GenBank/DDBJ databases">
        <authorList>
            <person name="Wallberg A."/>
        </authorList>
    </citation>
    <scope>NUCLEOTIDE SEQUENCE [LARGE SCALE GENOMIC DNA]</scope>
</reference>
<dbReference type="PANTHER" id="PTHR21579:SF20">
    <property type="entry name" value="PROTEIN TINCAR"/>
    <property type="match status" value="1"/>
</dbReference>
<dbReference type="EMBL" id="CAXKWB010007984">
    <property type="protein sequence ID" value="CAL4089194.1"/>
    <property type="molecule type" value="Genomic_DNA"/>
</dbReference>
<evidence type="ECO:0000256" key="1">
    <source>
        <dbReference type="SAM" id="Phobius"/>
    </source>
</evidence>
<feature type="non-terminal residue" evidence="2">
    <location>
        <position position="108"/>
    </location>
</feature>
<feature type="transmembrane region" description="Helical" evidence="1">
    <location>
        <begin position="46"/>
        <end position="69"/>
    </location>
</feature>
<protein>
    <submittedName>
        <fullName evidence="2">Uncharacterized protein</fullName>
    </submittedName>
</protein>
<keyword evidence="1" id="KW-1133">Transmembrane helix</keyword>
<proteinExistence type="predicted"/>
<comment type="caution">
    <text evidence="2">The sequence shown here is derived from an EMBL/GenBank/DDBJ whole genome shotgun (WGS) entry which is preliminary data.</text>
</comment>
<evidence type="ECO:0000313" key="3">
    <source>
        <dbReference type="Proteomes" id="UP001497623"/>
    </source>
</evidence>
<dbReference type="Proteomes" id="UP001497623">
    <property type="component" value="Unassembled WGS sequence"/>
</dbReference>
<gene>
    <name evidence="2" type="ORF">MNOR_LOCUS13731</name>
</gene>
<keyword evidence="1" id="KW-0472">Membrane</keyword>